<accession>A0A512TQK7</accession>
<evidence type="ECO:0000256" key="1">
    <source>
        <dbReference type="SAM" id="Phobius"/>
    </source>
</evidence>
<name>A0A512TQK7_CLOBU</name>
<feature type="domain" description="EfeO-type cupredoxin-like" evidence="2">
    <location>
        <begin position="67"/>
        <end position="157"/>
    </location>
</feature>
<dbReference type="EMBL" id="WOFV02000044">
    <property type="protein sequence ID" value="NAS18813.1"/>
    <property type="molecule type" value="Genomic_DNA"/>
</dbReference>
<reference evidence="3 5" key="1">
    <citation type="submission" date="2019-07" db="EMBL/GenBank/DDBJ databases">
        <title>Whole genome shotgun sequence of Clostridium butyricum NBRC 3858.</title>
        <authorList>
            <person name="Hosoyama A."/>
            <person name="Uohara A."/>
            <person name="Ohji S."/>
            <person name="Ichikawa N."/>
        </authorList>
    </citation>
    <scope>NUCLEOTIDE SEQUENCE [LARGE SCALE GENOMIC DNA]</scope>
    <source>
        <strain evidence="3 5">NBRC 3858</strain>
    </source>
</reference>
<keyword evidence="1" id="KW-0472">Membrane</keyword>
<dbReference type="RefSeq" id="WP_024039033.1">
    <property type="nucleotide sequence ID" value="NZ_BKBC01000052.1"/>
</dbReference>
<organism evidence="3 5">
    <name type="scientific">Clostridium butyricum</name>
    <dbReference type="NCBI Taxonomy" id="1492"/>
    <lineage>
        <taxon>Bacteria</taxon>
        <taxon>Bacillati</taxon>
        <taxon>Bacillota</taxon>
        <taxon>Clostridia</taxon>
        <taxon>Eubacteriales</taxon>
        <taxon>Clostridiaceae</taxon>
        <taxon>Clostridium</taxon>
    </lineage>
</organism>
<evidence type="ECO:0000313" key="6">
    <source>
        <dbReference type="Proteomes" id="UP000474042"/>
    </source>
</evidence>
<dbReference type="AlphaFoldDB" id="A0A512TQK7"/>
<dbReference type="InterPro" id="IPR028096">
    <property type="entry name" value="EfeO_Cupredoxin"/>
</dbReference>
<sequence>MTIKKEIIKVHKAGYDTKGSNNKKYIGLLVIATTILLLSNFMPDFHMSAKLKQNLSGSEANASQVNMTKAAIENGVQVIRITADNNGYTPDAIYVQKDIPVKLIIEGNQLNSCNNGVVIPSLNIEKTIKSGENIIEFTLKDEEIDFSCWMGMIRGVIRVTDNIDSISTSKSIKY</sequence>
<dbReference type="Pfam" id="PF13473">
    <property type="entry name" value="Cupredoxin_1"/>
    <property type="match status" value="1"/>
</dbReference>
<dbReference type="Proteomes" id="UP000474042">
    <property type="component" value="Unassembled WGS sequence"/>
</dbReference>
<dbReference type="EMBL" id="BKBC01000052">
    <property type="protein sequence ID" value="GEQ22570.1"/>
    <property type="molecule type" value="Genomic_DNA"/>
</dbReference>
<dbReference type="InterPro" id="IPR008972">
    <property type="entry name" value="Cupredoxin"/>
</dbReference>
<gene>
    <name evidence="3" type="ORF">CBU02nite_30760</name>
    <name evidence="4" type="ORF">GND98_013285</name>
</gene>
<dbReference type="Proteomes" id="UP000321089">
    <property type="component" value="Unassembled WGS sequence"/>
</dbReference>
<reference evidence="4 6" key="2">
    <citation type="submission" date="2020-01" db="EMBL/GenBank/DDBJ databases">
        <title>Genome sequence of a 1,3-propanediol producer, Clostridium butyricum S3.</title>
        <authorList>
            <person name="Zhou J."/>
        </authorList>
    </citation>
    <scope>NUCLEOTIDE SEQUENCE [LARGE SCALE GENOMIC DNA]</scope>
    <source>
        <strain evidence="4 6">S3</strain>
    </source>
</reference>
<dbReference type="Gene3D" id="2.60.40.420">
    <property type="entry name" value="Cupredoxins - blue copper proteins"/>
    <property type="match status" value="1"/>
</dbReference>
<feature type="transmembrane region" description="Helical" evidence="1">
    <location>
        <begin position="25"/>
        <end position="42"/>
    </location>
</feature>
<evidence type="ECO:0000313" key="4">
    <source>
        <dbReference type="EMBL" id="NAS18813.1"/>
    </source>
</evidence>
<evidence type="ECO:0000313" key="3">
    <source>
        <dbReference type="EMBL" id="GEQ22570.1"/>
    </source>
</evidence>
<evidence type="ECO:0000259" key="2">
    <source>
        <dbReference type="Pfam" id="PF13473"/>
    </source>
</evidence>
<proteinExistence type="predicted"/>
<comment type="caution">
    <text evidence="3">The sequence shown here is derived from an EMBL/GenBank/DDBJ whole genome shotgun (WGS) entry which is preliminary data.</text>
</comment>
<keyword evidence="1" id="KW-1133">Transmembrane helix</keyword>
<evidence type="ECO:0000313" key="5">
    <source>
        <dbReference type="Proteomes" id="UP000321089"/>
    </source>
</evidence>
<keyword evidence="1" id="KW-0812">Transmembrane</keyword>
<protein>
    <recommendedName>
        <fullName evidence="2">EfeO-type cupredoxin-like domain-containing protein</fullName>
    </recommendedName>
</protein>